<feature type="region of interest" description="Disordered" evidence="1">
    <location>
        <begin position="369"/>
        <end position="534"/>
    </location>
</feature>
<dbReference type="EMBL" id="JAERRK010000005">
    <property type="protein sequence ID" value="MBL1083023.1"/>
    <property type="molecule type" value="Genomic_DNA"/>
</dbReference>
<keyword evidence="2" id="KW-0812">Transmembrane</keyword>
<gene>
    <name evidence="3" type="ORF">JK359_13690</name>
</gene>
<dbReference type="RefSeq" id="WP_201835369.1">
    <property type="nucleotide sequence ID" value="NZ_JAERRK010000005.1"/>
</dbReference>
<dbReference type="Gene3D" id="3.40.50.300">
    <property type="entry name" value="P-loop containing nucleotide triphosphate hydrolases"/>
    <property type="match status" value="1"/>
</dbReference>
<keyword evidence="2" id="KW-1133">Transmembrane helix</keyword>
<feature type="compositionally biased region" description="Basic and acidic residues" evidence="1">
    <location>
        <begin position="477"/>
        <end position="503"/>
    </location>
</feature>
<accession>A0A937JQ28</accession>
<keyword evidence="4" id="KW-1185">Reference proteome</keyword>
<name>A0A937JQ28_9ACTN</name>
<feature type="compositionally biased region" description="Basic and acidic residues" evidence="1">
    <location>
        <begin position="447"/>
        <end position="463"/>
    </location>
</feature>
<proteinExistence type="predicted"/>
<feature type="region of interest" description="Disordered" evidence="1">
    <location>
        <begin position="620"/>
        <end position="658"/>
    </location>
</feature>
<dbReference type="PANTHER" id="PTHR32309">
    <property type="entry name" value="TYROSINE-PROTEIN KINASE"/>
    <property type="match status" value="1"/>
</dbReference>
<dbReference type="InterPro" id="IPR027417">
    <property type="entry name" value="P-loop_NTPase"/>
</dbReference>
<sequence>MTHPDSFDDRYGFADRYDEPDRLRDQLRRLLRYRTALALGIGLGLVGATLFGVLRGDSYTSAGEVLVRSTVDPFSPFGVSVDNQVSMGTERRIALGADVAARAARSLHEPSRAGALSRGLSVSYAPDTQVLKFAFSAGSPARAARVTNAFLDAYLTDRQARIKGMASRVTQGLQQQLTPLLAEQQKARKPDPVLGDRITTLQKRIADIRAHDTTGGDIVRSGTHPTRPSGPGPVDLLGLGLLGGLLLGVVLAWLRSTLEPRARSAAEVQDALGAPVLAVLPDRRRGAGPRGPDGTDGLAGTYRALAFRLRHRTGASAPTSLLVVAPRQDGRTEGDRTEAAAAGLAAAFAEYGDDVTLIDATGRTPGLAARLPLARPDDDADHPADSDARPADTAPGTRDPAAKQVADAGPPEEQTPDADRPEEQTSDTDRAAKQVADAGPPEEQTPDADRPEEQTSDTDRTDEQAPGPDPTEEQTPDPDRPEEQTSDADRTEEQTPDADRTDEQAPDADPTEEQNPDADRPEEPAPDAGAPGRITLVSAAPGTAYGTATRLLEGAGAGRPVLVVTGPLLEHTDVLPVAQRVAGVLVLASLDRTHRDDLRRVRELVACSGGHVLGAVVGSGAGKRAGRAHQSRPRRARDLPAQVQPGSASGVTAARSAP</sequence>
<feature type="compositionally biased region" description="Basic and acidic residues" evidence="1">
    <location>
        <begin position="417"/>
        <end position="432"/>
    </location>
</feature>
<feature type="compositionally biased region" description="Acidic residues" evidence="1">
    <location>
        <begin position="504"/>
        <end position="516"/>
    </location>
</feature>
<feature type="compositionally biased region" description="Basic and acidic residues" evidence="1">
    <location>
        <begin position="375"/>
        <end position="390"/>
    </location>
</feature>
<dbReference type="AlphaFoldDB" id="A0A937JQ28"/>
<evidence type="ECO:0000313" key="3">
    <source>
        <dbReference type="EMBL" id="MBL1083023.1"/>
    </source>
</evidence>
<evidence type="ECO:0000256" key="2">
    <source>
        <dbReference type="SAM" id="Phobius"/>
    </source>
</evidence>
<feature type="compositionally biased region" description="Basic residues" evidence="1">
    <location>
        <begin position="624"/>
        <end position="635"/>
    </location>
</feature>
<protein>
    <recommendedName>
        <fullName evidence="5">Lipopolysaccharide biosynthesis protein</fullName>
    </recommendedName>
</protein>
<organism evidence="3 4">
    <name type="scientific">Streptomyces actinomycinicus</name>
    <dbReference type="NCBI Taxonomy" id="1695166"/>
    <lineage>
        <taxon>Bacteria</taxon>
        <taxon>Bacillati</taxon>
        <taxon>Actinomycetota</taxon>
        <taxon>Actinomycetes</taxon>
        <taxon>Kitasatosporales</taxon>
        <taxon>Streptomycetaceae</taxon>
        <taxon>Streptomyces</taxon>
    </lineage>
</organism>
<dbReference type="PANTHER" id="PTHR32309:SF31">
    <property type="entry name" value="CAPSULAR EXOPOLYSACCHARIDE FAMILY"/>
    <property type="match status" value="1"/>
</dbReference>
<evidence type="ECO:0000256" key="1">
    <source>
        <dbReference type="SAM" id="MobiDB-lite"/>
    </source>
</evidence>
<comment type="caution">
    <text evidence="3">The sequence shown here is derived from an EMBL/GenBank/DDBJ whole genome shotgun (WGS) entry which is preliminary data.</text>
</comment>
<feature type="transmembrane region" description="Helical" evidence="2">
    <location>
        <begin position="36"/>
        <end position="54"/>
    </location>
</feature>
<evidence type="ECO:0000313" key="4">
    <source>
        <dbReference type="Proteomes" id="UP000661858"/>
    </source>
</evidence>
<keyword evidence="2" id="KW-0472">Membrane</keyword>
<dbReference type="Proteomes" id="UP000661858">
    <property type="component" value="Unassembled WGS sequence"/>
</dbReference>
<evidence type="ECO:0008006" key="5">
    <source>
        <dbReference type="Google" id="ProtNLM"/>
    </source>
</evidence>
<reference evidence="3" key="1">
    <citation type="submission" date="2021-01" db="EMBL/GenBank/DDBJ databases">
        <title>WGS of actinomycetes isolated from Thailand.</title>
        <authorList>
            <person name="Thawai C."/>
        </authorList>
    </citation>
    <scope>NUCLEOTIDE SEQUENCE</scope>
    <source>
        <strain evidence="3">RCU-197</strain>
    </source>
</reference>
<dbReference type="InterPro" id="IPR050445">
    <property type="entry name" value="Bact_polysacc_biosynth/exp"/>
</dbReference>